<dbReference type="Proteomes" id="UP000245609">
    <property type="component" value="Unassembled WGS sequence"/>
</dbReference>
<dbReference type="STRING" id="133381.A0A2T9ZGZ4"/>
<evidence type="ECO:0000256" key="5">
    <source>
        <dbReference type="ARBA" id="ARBA00022781"/>
    </source>
</evidence>
<accession>A0A2T9ZGZ4</accession>
<dbReference type="HAMAP" id="MF_01416">
    <property type="entry name" value="ATP_synth_delta_bact"/>
    <property type="match status" value="1"/>
</dbReference>
<comment type="similarity">
    <text evidence="2">Belongs to the ATPase delta chain family.</text>
</comment>
<reference evidence="9 10" key="1">
    <citation type="journal article" date="2018" name="MBio">
        <title>Comparative Genomics Reveals the Core Gene Toolbox for the Fungus-Insect Symbiosis.</title>
        <authorList>
            <person name="Wang Y."/>
            <person name="Stata M."/>
            <person name="Wang W."/>
            <person name="Stajich J.E."/>
            <person name="White M.M."/>
            <person name="Moncalvo J.M."/>
        </authorList>
    </citation>
    <scope>NUCLEOTIDE SEQUENCE [LARGE SCALE GENOMIC DNA]</scope>
    <source>
        <strain evidence="9 10">SC-DP-2</strain>
    </source>
</reference>
<dbReference type="EMBL" id="MBFS01000185">
    <property type="protein sequence ID" value="PVV03851.1"/>
    <property type="molecule type" value="Genomic_DNA"/>
</dbReference>
<sequence length="198" mass="21882">MYSLARSLVKPSQVPLVLHGIQGKYATALYEASSSKDALEAVESDLKNLASKMSSNTIISDFLISPISDRKLKLEYLYSTKTSAVTADFYKLLMENNRINLLPSLIQSYSELMQAHRGILVVKVSSATKLDNKVLSQVKEIVSGQTLVKEFKELKIVNTINKNLIGGMIVEFGDFTVDMSVSSRIAKLDKLMTDVINA</sequence>
<protein>
    <recommendedName>
        <fullName evidence="3">ATP synthase subunit 5, mitochondrial</fullName>
    </recommendedName>
</protein>
<dbReference type="InterPro" id="IPR000711">
    <property type="entry name" value="ATPase_OSCP/dsu"/>
</dbReference>
<evidence type="ECO:0000256" key="3">
    <source>
        <dbReference type="ARBA" id="ARBA00014723"/>
    </source>
</evidence>
<evidence type="ECO:0000256" key="6">
    <source>
        <dbReference type="ARBA" id="ARBA00023065"/>
    </source>
</evidence>
<evidence type="ECO:0000256" key="4">
    <source>
        <dbReference type="ARBA" id="ARBA00022448"/>
    </source>
</evidence>
<evidence type="ECO:0000256" key="7">
    <source>
        <dbReference type="ARBA" id="ARBA00023136"/>
    </source>
</evidence>
<dbReference type="OrthoDB" id="1262810at2759"/>
<dbReference type="Gene3D" id="1.10.520.20">
    <property type="entry name" value="N-terminal domain of the delta subunit of the F1F0-ATP synthase"/>
    <property type="match status" value="1"/>
</dbReference>
<dbReference type="PANTHER" id="PTHR11910">
    <property type="entry name" value="ATP SYNTHASE DELTA CHAIN"/>
    <property type="match status" value="1"/>
</dbReference>
<gene>
    <name evidence="9" type="ORF">BB560_001663</name>
</gene>
<name>A0A2T9ZGZ4_9FUNG</name>
<keyword evidence="5" id="KW-0375">Hydrogen ion transport</keyword>
<comment type="subcellular location">
    <subcellularLocation>
        <location evidence="1">Membrane</location>
    </subcellularLocation>
</comment>
<dbReference type="InterPro" id="IPR026015">
    <property type="entry name" value="ATP_synth_OSCP/delta_N_sf"/>
</dbReference>
<evidence type="ECO:0000313" key="9">
    <source>
        <dbReference type="EMBL" id="PVV03851.1"/>
    </source>
</evidence>
<evidence type="ECO:0000256" key="8">
    <source>
        <dbReference type="ARBA" id="ARBA00023310"/>
    </source>
</evidence>
<organism evidence="9 10">
    <name type="scientific">Smittium megazygosporum</name>
    <dbReference type="NCBI Taxonomy" id="133381"/>
    <lineage>
        <taxon>Eukaryota</taxon>
        <taxon>Fungi</taxon>
        <taxon>Fungi incertae sedis</taxon>
        <taxon>Zoopagomycota</taxon>
        <taxon>Kickxellomycotina</taxon>
        <taxon>Harpellomycetes</taxon>
        <taxon>Harpellales</taxon>
        <taxon>Legeriomycetaceae</taxon>
        <taxon>Smittium</taxon>
    </lineage>
</organism>
<dbReference type="InterPro" id="IPR020781">
    <property type="entry name" value="ATPase_OSCP/d_CS"/>
</dbReference>
<dbReference type="PRINTS" id="PR00125">
    <property type="entry name" value="ATPASEDELTA"/>
</dbReference>
<proteinExistence type="inferred from homology"/>
<evidence type="ECO:0000313" key="10">
    <source>
        <dbReference type="Proteomes" id="UP000245609"/>
    </source>
</evidence>
<keyword evidence="6" id="KW-0406">Ion transport</keyword>
<dbReference type="GO" id="GO:0016020">
    <property type="term" value="C:membrane"/>
    <property type="evidence" value="ECO:0007669"/>
    <property type="project" value="UniProtKB-SubCell"/>
</dbReference>
<keyword evidence="7" id="KW-0472">Membrane</keyword>
<evidence type="ECO:0000256" key="1">
    <source>
        <dbReference type="ARBA" id="ARBA00004370"/>
    </source>
</evidence>
<evidence type="ECO:0000256" key="2">
    <source>
        <dbReference type="ARBA" id="ARBA00007046"/>
    </source>
</evidence>
<keyword evidence="4" id="KW-0813">Transport</keyword>
<keyword evidence="10" id="KW-1185">Reference proteome</keyword>
<dbReference type="NCBIfam" id="TIGR01145">
    <property type="entry name" value="ATP_synt_delta"/>
    <property type="match status" value="1"/>
</dbReference>
<dbReference type="AlphaFoldDB" id="A0A2T9ZGZ4"/>
<comment type="caution">
    <text evidence="9">The sequence shown here is derived from an EMBL/GenBank/DDBJ whole genome shotgun (WGS) entry which is preliminary data.</text>
</comment>
<keyword evidence="8" id="KW-0066">ATP synthesis</keyword>
<dbReference type="Pfam" id="PF00213">
    <property type="entry name" value="OSCP"/>
    <property type="match status" value="1"/>
</dbReference>
<dbReference type="PROSITE" id="PS00389">
    <property type="entry name" value="ATPASE_DELTA"/>
    <property type="match status" value="1"/>
</dbReference>
<dbReference type="GO" id="GO:0046933">
    <property type="term" value="F:proton-transporting ATP synthase activity, rotational mechanism"/>
    <property type="evidence" value="ECO:0007669"/>
    <property type="project" value="InterPro"/>
</dbReference>
<dbReference type="SUPFAM" id="SSF47928">
    <property type="entry name" value="N-terminal domain of the delta subunit of the F1F0-ATP synthase"/>
    <property type="match status" value="1"/>
</dbReference>